<name>A0A933IE32_UNCT6</name>
<keyword evidence="5" id="KW-0378">Hydrolase</keyword>
<evidence type="ECO:0000256" key="6">
    <source>
        <dbReference type="ARBA" id="ARBA00022884"/>
    </source>
</evidence>
<dbReference type="AlphaFoldDB" id="A0A933IE32"/>
<accession>A0A933IE32</accession>
<evidence type="ECO:0000256" key="3">
    <source>
        <dbReference type="ARBA" id="ARBA00022722"/>
    </source>
</evidence>
<dbReference type="SUPFAM" id="SSF54786">
    <property type="entry name" value="YcfA/nrd intein domain"/>
    <property type="match status" value="1"/>
</dbReference>
<organism evidence="8 9">
    <name type="scientific">candidate division TA06 bacterium</name>
    <dbReference type="NCBI Taxonomy" id="2250710"/>
    <lineage>
        <taxon>Bacteria</taxon>
        <taxon>Bacteria division TA06</taxon>
    </lineage>
</organism>
<keyword evidence="6" id="KW-0694">RNA-binding</keyword>
<dbReference type="Gene3D" id="3.30.920.30">
    <property type="entry name" value="Hypothetical protein"/>
    <property type="match status" value="1"/>
</dbReference>
<sequence>MKRKDLIKTLSGLSCILVRRGGRHDLFKNPATGKQQPVPRHTEIDEHLAKHIIKELS</sequence>
<evidence type="ECO:0000256" key="4">
    <source>
        <dbReference type="ARBA" id="ARBA00022759"/>
    </source>
</evidence>
<dbReference type="InterPro" id="IPR012933">
    <property type="entry name" value="HicA_mRNA_interferase"/>
</dbReference>
<dbReference type="GO" id="GO:0004519">
    <property type="term" value="F:endonuclease activity"/>
    <property type="evidence" value="ECO:0007669"/>
    <property type="project" value="UniProtKB-KW"/>
</dbReference>
<keyword evidence="2" id="KW-1277">Toxin-antitoxin system</keyword>
<evidence type="ECO:0000313" key="8">
    <source>
        <dbReference type="EMBL" id="MBI4726758.1"/>
    </source>
</evidence>
<dbReference type="Proteomes" id="UP000736328">
    <property type="component" value="Unassembled WGS sequence"/>
</dbReference>
<evidence type="ECO:0000256" key="5">
    <source>
        <dbReference type="ARBA" id="ARBA00022801"/>
    </source>
</evidence>
<keyword evidence="4" id="KW-0255">Endonuclease</keyword>
<keyword evidence="7" id="KW-0346">Stress response</keyword>
<dbReference type="GO" id="GO:0003729">
    <property type="term" value="F:mRNA binding"/>
    <property type="evidence" value="ECO:0007669"/>
    <property type="project" value="InterPro"/>
</dbReference>
<protein>
    <submittedName>
        <fullName evidence="8">Type II toxin-antitoxin system HicA family toxin</fullName>
    </submittedName>
</protein>
<dbReference type="InterPro" id="IPR038570">
    <property type="entry name" value="HicA_sf"/>
</dbReference>
<dbReference type="GO" id="GO:0016787">
    <property type="term" value="F:hydrolase activity"/>
    <property type="evidence" value="ECO:0007669"/>
    <property type="project" value="UniProtKB-KW"/>
</dbReference>
<keyword evidence="3" id="KW-0540">Nuclease</keyword>
<reference evidence="8" key="1">
    <citation type="submission" date="2020-07" db="EMBL/GenBank/DDBJ databases">
        <title>Huge and variable diversity of episymbiotic CPR bacteria and DPANN archaea in groundwater ecosystems.</title>
        <authorList>
            <person name="He C.Y."/>
            <person name="Keren R."/>
            <person name="Whittaker M."/>
            <person name="Farag I.F."/>
            <person name="Doudna J."/>
            <person name="Cate J.H.D."/>
            <person name="Banfield J.F."/>
        </authorList>
    </citation>
    <scope>NUCLEOTIDE SEQUENCE</scope>
    <source>
        <strain evidence="8">NC_groundwater_1520_Pr4_B-0.1um_53_5</strain>
    </source>
</reference>
<gene>
    <name evidence="8" type="ORF">HY768_05990</name>
</gene>
<comment type="caution">
    <text evidence="8">The sequence shown here is derived from an EMBL/GenBank/DDBJ whole genome shotgun (WGS) entry which is preliminary data.</text>
</comment>
<evidence type="ECO:0000256" key="7">
    <source>
        <dbReference type="ARBA" id="ARBA00023016"/>
    </source>
</evidence>
<dbReference type="Pfam" id="PF07927">
    <property type="entry name" value="HicA_toxin"/>
    <property type="match status" value="1"/>
</dbReference>
<evidence type="ECO:0000313" key="9">
    <source>
        <dbReference type="Proteomes" id="UP000736328"/>
    </source>
</evidence>
<dbReference type="EMBL" id="JACQXR010000078">
    <property type="protein sequence ID" value="MBI4726758.1"/>
    <property type="molecule type" value="Genomic_DNA"/>
</dbReference>
<proteinExistence type="inferred from homology"/>
<evidence type="ECO:0000256" key="1">
    <source>
        <dbReference type="ARBA" id="ARBA00006620"/>
    </source>
</evidence>
<comment type="similarity">
    <text evidence="1">Belongs to the HicA mRNA interferase family.</text>
</comment>
<evidence type="ECO:0000256" key="2">
    <source>
        <dbReference type="ARBA" id="ARBA00022649"/>
    </source>
</evidence>